<sequence length="397" mass="40051">MRALLVLGLVTWLGPLSLDAYGPALPAIAVDLDAGPTAVQLTLSALVVGLAVGHLFAGSLSDRFGRRPVLLTGLAAFVVTTTMCALAPGIGTLVAARLLQGLAAATALVITKAAARDLYDGVTLARFLSHLAAIMPVAPALGPLLAAVLLEAFSWRAIFVLVAAVGAAALVVVHRSWPETSPAHVGAAPAGGRTPGPPGRQVVVELLRDRGFLTCVITFALGSAVGLVLVAGAPFVLQEGYGLSPQAYSLLFVANAVVLVGAAQLNARLLRRLRPGRVVALSLTCQLAVAGALTVALSTSVPVGPILVGLVVIVFFHGFLMPNLVAIGMHGVPQQRAGTAAALIGAGQYLVGGLAAPVVGLLGARPAALGATMVALAAAALVVHVGGERRRRARGTL</sequence>
<keyword evidence="5 8" id="KW-0812">Transmembrane</keyword>
<feature type="transmembrane region" description="Helical" evidence="8">
    <location>
        <begin position="155"/>
        <end position="173"/>
    </location>
</feature>
<evidence type="ECO:0000256" key="6">
    <source>
        <dbReference type="ARBA" id="ARBA00022989"/>
    </source>
</evidence>
<keyword evidence="11" id="KW-1185">Reference proteome</keyword>
<feature type="transmembrane region" description="Helical" evidence="8">
    <location>
        <begin position="278"/>
        <end position="297"/>
    </location>
</feature>
<evidence type="ECO:0000256" key="7">
    <source>
        <dbReference type="ARBA" id="ARBA00023136"/>
    </source>
</evidence>
<evidence type="ECO:0000256" key="2">
    <source>
        <dbReference type="ARBA" id="ARBA00006236"/>
    </source>
</evidence>
<dbReference type="Pfam" id="PF07690">
    <property type="entry name" value="MFS_1"/>
    <property type="match status" value="1"/>
</dbReference>
<keyword evidence="7 8" id="KW-0472">Membrane</keyword>
<dbReference type="SUPFAM" id="SSF103473">
    <property type="entry name" value="MFS general substrate transporter"/>
    <property type="match status" value="1"/>
</dbReference>
<feature type="transmembrane region" description="Helical" evidence="8">
    <location>
        <begin position="303"/>
        <end position="328"/>
    </location>
</feature>
<dbReference type="Gene3D" id="1.20.1720.10">
    <property type="entry name" value="Multidrug resistance protein D"/>
    <property type="match status" value="1"/>
</dbReference>
<dbReference type="PANTHER" id="PTHR42718">
    <property type="entry name" value="MAJOR FACILITATOR SUPERFAMILY MULTIDRUG TRANSPORTER MFSC"/>
    <property type="match status" value="1"/>
</dbReference>
<evidence type="ECO:0000256" key="5">
    <source>
        <dbReference type="ARBA" id="ARBA00022692"/>
    </source>
</evidence>
<evidence type="ECO:0000256" key="1">
    <source>
        <dbReference type="ARBA" id="ARBA00004651"/>
    </source>
</evidence>
<dbReference type="RefSeq" id="WP_208196798.1">
    <property type="nucleotide sequence ID" value="NZ_CP076023.1"/>
</dbReference>
<reference evidence="10 11" key="1">
    <citation type="submission" date="2021-05" db="EMBL/GenBank/DDBJ databases">
        <title>Novel species in genus Cellulomonas.</title>
        <authorList>
            <person name="Zhang G."/>
        </authorList>
    </citation>
    <scope>NUCLEOTIDE SEQUENCE [LARGE SCALE GENOMIC DNA]</scope>
    <source>
        <strain evidence="11">zg-ZUI157</strain>
    </source>
</reference>
<comment type="similarity">
    <text evidence="2">Belongs to the major facilitator superfamily. Bcr/CmlA family.</text>
</comment>
<feature type="transmembrane region" description="Helical" evidence="8">
    <location>
        <begin position="247"/>
        <end position="266"/>
    </location>
</feature>
<feature type="transmembrane region" description="Helical" evidence="8">
    <location>
        <begin position="39"/>
        <end position="57"/>
    </location>
</feature>
<dbReference type="InterPro" id="IPR004812">
    <property type="entry name" value="Efflux_drug-R_Bcr/CmlA"/>
</dbReference>
<gene>
    <name evidence="10" type="ORF">KKR89_00690</name>
</gene>
<dbReference type="PANTHER" id="PTHR42718:SF9">
    <property type="entry name" value="MAJOR FACILITATOR SUPERFAMILY MULTIDRUG TRANSPORTER MFSC"/>
    <property type="match status" value="1"/>
</dbReference>
<comment type="subcellular location">
    <subcellularLocation>
        <location evidence="1">Cell membrane</location>
        <topology evidence="1">Multi-pass membrane protein</topology>
    </subcellularLocation>
</comment>
<organism evidence="10 11">
    <name type="scientific">Cellulomonas dongxiuzhuiae</name>
    <dbReference type="NCBI Taxonomy" id="2819979"/>
    <lineage>
        <taxon>Bacteria</taxon>
        <taxon>Bacillati</taxon>
        <taxon>Actinomycetota</taxon>
        <taxon>Actinomycetes</taxon>
        <taxon>Micrococcales</taxon>
        <taxon>Cellulomonadaceae</taxon>
        <taxon>Cellulomonas</taxon>
    </lineage>
</organism>
<dbReference type="Proteomes" id="UP000679335">
    <property type="component" value="Chromosome"/>
</dbReference>
<dbReference type="NCBIfam" id="TIGR00710">
    <property type="entry name" value="efflux_Bcr_CflA"/>
    <property type="match status" value="1"/>
</dbReference>
<feature type="transmembrane region" description="Helical" evidence="8">
    <location>
        <begin position="368"/>
        <end position="387"/>
    </location>
</feature>
<dbReference type="PROSITE" id="PS50850">
    <property type="entry name" value="MFS"/>
    <property type="match status" value="1"/>
</dbReference>
<dbReference type="InterPro" id="IPR020846">
    <property type="entry name" value="MFS_dom"/>
</dbReference>
<accession>A0ABX8GLV3</accession>
<feature type="transmembrane region" description="Helical" evidence="8">
    <location>
        <begin position="340"/>
        <end position="362"/>
    </location>
</feature>
<evidence type="ECO:0000256" key="4">
    <source>
        <dbReference type="ARBA" id="ARBA00022475"/>
    </source>
</evidence>
<feature type="transmembrane region" description="Helical" evidence="8">
    <location>
        <begin position="69"/>
        <end position="88"/>
    </location>
</feature>
<evidence type="ECO:0000313" key="10">
    <source>
        <dbReference type="EMBL" id="QWC16234.1"/>
    </source>
</evidence>
<evidence type="ECO:0000259" key="9">
    <source>
        <dbReference type="PROSITE" id="PS50850"/>
    </source>
</evidence>
<feature type="transmembrane region" description="Helical" evidence="8">
    <location>
        <begin position="94"/>
        <end position="115"/>
    </location>
</feature>
<dbReference type="CDD" id="cd17320">
    <property type="entry name" value="MFS_MdfA_MDR_like"/>
    <property type="match status" value="1"/>
</dbReference>
<proteinExistence type="inferred from homology"/>
<keyword evidence="6 8" id="KW-1133">Transmembrane helix</keyword>
<keyword evidence="4" id="KW-1003">Cell membrane</keyword>
<dbReference type="InterPro" id="IPR011701">
    <property type="entry name" value="MFS"/>
</dbReference>
<evidence type="ECO:0000313" key="11">
    <source>
        <dbReference type="Proteomes" id="UP000679335"/>
    </source>
</evidence>
<feature type="domain" description="Major facilitator superfamily (MFS) profile" evidence="9">
    <location>
        <begin position="3"/>
        <end position="390"/>
    </location>
</feature>
<name>A0ABX8GLV3_9CELL</name>
<feature type="transmembrane region" description="Helical" evidence="8">
    <location>
        <begin position="211"/>
        <end position="235"/>
    </location>
</feature>
<keyword evidence="3" id="KW-0813">Transport</keyword>
<evidence type="ECO:0000256" key="8">
    <source>
        <dbReference type="SAM" id="Phobius"/>
    </source>
</evidence>
<feature type="transmembrane region" description="Helical" evidence="8">
    <location>
        <begin position="127"/>
        <end position="149"/>
    </location>
</feature>
<dbReference type="InterPro" id="IPR036259">
    <property type="entry name" value="MFS_trans_sf"/>
</dbReference>
<evidence type="ECO:0000256" key="3">
    <source>
        <dbReference type="ARBA" id="ARBA00022448"/>
    </source>
</evidence>
<dbReference type="EMBL" id="CP076023">
    <property type="protein sequence ID" value="QWC16234.1"/>
    <property type="molecule type" value="Genomic_DNA"/>
</dbReference>
<protein>
    <submittedName>
        <fullName evidence="10">Multidrug effflux MFS transporter</fullName>
    </submittedName>
</protein>